<evidence type="ECO:0000313" key="3">
    <source>
        <dbReference type="Proteomes" id="UP001516400"/>
    </source>
</evidence>
<gene>
    <name evidence="2" type="ORF">HHI36_016438</name>
</gene>
<accession>A0ABD2NK51</accession>
<proteinExistence type="predicted"/>
<dbReference type="AlphaFoldDB" id="A0ABD2NK51"/>
<organism evidence="2 3">
    <name type="scientific">Cryptolaemus montrouzieri</name>
    <dbReference type="NCBI Taxonomy" id="559131"/>
    <lineage>
        <taxon>Eukaryota</taxon>
        <taxon>Metazoa</taxon>
        <taxon>Ecdysozoa</taxon>
        <taxon>Arthropoda</taxon>
        <taxon>Hexapoda</taxon>
        <taxon>Insecta</taxon>
        <taxon>Pterygota</taxon>
        <taxon>Neoptera</taxon>
        <taxon>Endopterygota</taxon>
        <taxon>Coleoptera</taxon>
        <taxon>Polyphaga</taxon>
        <taxon>Cucujiformia</taxon>
        <taxon>Coccinelloidea</taxon>
        <taxon>Coccinellidae</taxon>
        <taxon>Scymninae</taxon>
        <taxon>Scymnini</taxon>
        <taxon>Cryptolaemus</taxon>
    </lineage>
</organism>
<name>A0ABD2NK51_9CUCU</name>
<dbReference type="Proteomes" id="UP001516400">
    <property type="component" value="Unassembled WGS sequence"/>
</dbReference>
<evidence type="ECO:0000256" key="1">
    <source>
        <dbReference type="SAM" id="MobiDB-lite"/>
    </source>
</evidence>
<reference evidence="2 3" key="1">
    <citation type="journal article" date="2021" name="BMC Biol.">
        <title>Horizontally acquired antibacterial genes associated with adaptive radiation of ladybird beetles.</title>
        <authorList>
            <person name="Li H.S."/>
            <person name="Tang X.F."/>
            <person name="Huang Y.H."/>
            <person name="Xu Z.Y."/>
            <person name="Chen M.L."/>
            <person name="Du X.Y."/>
            <person name="Qiu B.Y."/>
            <person name="Chen P.T."/>
            <person name="Zhang W."/>
            <person name="Slipinski A."/>
            <person name="Escalona H.E."/>
            <person name="Waterhouse R.M."/>
            <person name="Zwick A."/>
            <person name="Pang H."/>
        </authorList>
    </citation>
    <scope>NUCLEOTIDE SEQUENCE [LARGE SCALE GENOMIC DNA]</scope>
    <source>
        <strain evidence="2">SYSU2018</strain>
    </source>
</reference>
<feature type="compositionally biased region" description="Polar residues" evidence="1">
    <location>
        <begin position="56"/>
        <end position="72"/>
    </location>
</feature>
<feature type="region of interest" description="Disordered" evidence="1">
    <location>
        <begin position="1"/>
        <end position="23"/>
    </location>
</feature>
<keyword evidence="3" id="KW-1185">Reference proteome</keyword>
<dbReference type="EMBL" id="JABFTP020000124">
    <property type="protein sequence ID" value="KAL3278920.1"/>
    <property type="molecule type" value="Genomic_DNA"/>
</dbReference>
<evidence type="ECO:0000313" key="2">
    <source>
        <dbReference type="EMBL" id="KAL3278920.1"/>
    </source>
</evidence>
<protein>
    <submittedName>
        <fullName evidence="2">Uncharacterized protein</fullName>
    </submittedName>
</protein>
<comment type="caution">
    <text evidence="2">The sequence shown here is derived from an EMBL/GenBank/DDBJ whole genome shotgun (WGS) entry which is preliminary data.</text>
</comment>
<sequence length="151" mass="17498">MEKQQQEDYKSNRKPEIAHEKTVGDQIRTELNQLRQLQETYKKRNEERDGAAIYFTGSNQGKTSRTTAKSASDSEYEELLERLRLADFLYTEYSLEEVIYQLAKVMFTQSLTGGNAEAQQALSRFMNFLEQEAEKGHISRVLEKKVLGLHV</sequence>
<feature type="region of interest" description="Disordered" evidence="1">
    <location>
        <begin position="42"/>
        <end position="72"/>
    </location>
</feature>